<name>A0AA88RCY5_9ASTE</name>
<dbReference type="AlphaFoldDB" id="A0AA88RCY5"/>
<dbReference type="Proteomes" id="UP001187471">
    <property type="component" value="Unassembled WGS sequence"/>
</dbReference>
<protein>
    <submittedName>
        <fullName evidence="1">Uncharacterized protein</fullName>
    </submittedName>
</protein>
<accession>A0AA88RCY5</accession>
<reference evidence="1" key="1">
    <citation type="submission" date="2022-12" db="EMBL/GenBank/DDBJ databases">
        <title>Draft genome assemblies for two species of Escallonia (Escalloniales).</title>
        <authorList>
            <person name="Chanderbali A."/>
            <person name="Dervinis C."/>
            <person name="Anghel I."/>
            <person name="Soltis D."/>
            <person name="Soltis P."/>
            <person name="Zapata F."/>
        </authorList>
    </citation>
    <scope>NUCLEOTIDE SEQUENCE</scope>
    <source>
        <strain evidence="1">UCBG92.1500</strain>
        <tissue evidence="1">Leaf</tissue>
    </source>
</reference>
<comment type="caution">
    <text evidence="1">The sequence shown here is derived from an EMBL/GenBank/DDBJ whole genome shotgun (WGS) entry which is preliminary data.</text>
</comment>
<keyword evidence="2" id="KW-1185">Reference proteome</keyword>
<evidence type="ECO:0000313" key="1">
    <source>
        <dbReference type="EMBL" id="KAK2983888.1"/>
    </source>
</evidence>
<gene>
    <name evidence="1" type="ORF">RJ640_008047</name>
</gene>
<evidence type="ECO:0000313" key="2">
    <source>
        <dbReference type="Proteomes" id="UP001187471"/>
    </source>
</evidence>
<sequence length="82" mass="8689">MVSITRGTTKVAEIGSRVTLKIVPINFAVPSRCFHRLPLVSNGGLRGARGTTKAAEMGSRVTLKIVPINGAVPSRLVNVHNV</sequence>
<organism evidence="1 2">
    <name type="scientific">Escallonia rubra</name>
    <dbReference type="NCBI Taxonomy" id="112253"/>
    <lineage>
        <taxon>Eukaryota</taxon>
        <taxon>Viridiplantae</taxon>
        <taxon>Streptophyta</taxon>
        <taxon>Embryophyta</taxon>
        <taxon>Tracheophyta</taxon>
        <taxon>Spermatophyta</taxon>
        <taxon>Magnoliopsida</taxon>
        <taxon>eudicotyledons</taxon>
        <taxon>Gunneridae</taxon>
        <taxon>Pentapetalae</taxon>
        <taxon>asterids</taxon>
        <taxon>campanulids</taxon>
        <taxon>Escalloniales</taxon>
        <taxon>Escalloniaceae</taxon>
        <taxon>Escallonia</taxon>
    </lineage>
</organism>
<dbReference type="EMBL" id="JAVXUO010001293">
    <property type="protein sequence ID" value="KAK2983888.1"/>
    <property type="molecule type" value="Genomic_DNA"/>
</dbReference>
<proteinExistence type="predicted"/>